<dbReference type="SUPFAM" id="SSF50998">
    <property type="entry name" value="Quinoprotein alcohol dehydrogenase-like"/>
    <property type="match status" value="1"/>
</dbReference>
<dbReference type="InterPro" id="IPR018391">
    <property type="entry name" value="PQQ_b-propeller_rpt"/>
</dbReference>
<dbReference type="InterPro" id="IPR002372">
    <property type="entry name" value="PQQ_rpt_dom"/>
</dbReference>
<dbReference type="Gene3D" id="2.130.10.10">
    <property type="entry name" value="YVTN repeat-like/Quinoprotein amine dehydrogenase"/>
    <property type="match status" value="1"/>
</dbReference>
<evidence type="ECO:0000256" key="1">
    <source>
        <dbReference type="ARBA" id="ARBA00022729"/>
    </source>
</evidence>
<keyword evidence="2" id="KW-0472">Membrane</keyword>
<dbReference type="PROSITE" id="PS51257">
    <property type="entry name" value="PROKAR_LIPOPROTEIN"/>
    <property type="match status" value="1"/>
</dbReference>
<feature type="domain" description="Pyrrolo-quinoline quinone repeat" evidence="4">
    <location>
        <begin position="76"/>
        <end position="308"/>
    </location>
</feature>
<evidence type="ECO:0000313" key="5">
    <source>
        <dbReference type="EMBL" id="VAW75946.1"/>
    </source>
</evidence>
<accession>A0A3B0Z5H7</accession>
<keyword evidence="3" id="KW-0998">Cell outer membrane</keyword>
<sequence>MMRAAISVVLALALLSGCSLFSGDEDNSEPPAKLKKFDAQITLRSLWSHDTGVGTDEQLVKLVPTVFGERVYTVDRKGRVSAYLLENGKLVWRKKTGALVSAGPGVDEGLVLIGTSDANVLALKADTGELLWTAPVSSEVLSIPRVYEGVVIVQTVDGNLTGLDADTGKRIWIHDRTVPVLSLRGTSTPLVEDGVVLAGFANGKMVALDVRSGRQLWEVAISVPSGRSELQRMVDLDADAVVRDDVLYVTSFQGQLAAVSLENGRLLWNREMSAYAGIAVDLQQVYVSDELSNVWALDRRTGASLWKNSDLQRRYLTGPVVVGGYIAVGDFQGYLHLLSRVDGAIAGRKRVERAGILAPPVALGDRLLVLGAGGELVMYRLSPVE</sequence>
<name>A0A3B0Z5H7_9ZZZZ</name>
<dbReference type="InterPro" id="IPR017687">
    <property type="entry name" value="BamB"/>
</dbReference>
<dbReference type="InterPro" id="IPR015943">
    <property type="entry name" value="WD40/YVTN_repeat-like_dom_sf"/>
</dbReference>
<dbReference type="PANTHER" id="PTHR34512:SF30">
    <property type="entry name" value="OUTER MEMBRANE PROTEIN ASSEMBLY FACTOR BAMB"/>
    <property type="match status" value="1"/>
</dbReference>
<dbReference type="NCBIfam" id="TIGR03300">
    <property type="entry name" value="assembly_YfgL"/>
    <property type="match status" value="1"/>
</dbReference>
<evidence type="ECO:0000256" key="3">
    <source>
        <dbReference type="ARBA" id="ARBA00023237"/>
    </source>
</evidence>
<gene>
    <name evidence="5" type="ORF">MNBD_GAMMA14-1942</name>
</gene>
<evidence type="ECO:0000256" key="2">
    <source>
        <dbReference type="ARBA" id="ARBA00023136"/>
    </source>
</evidence>
<protein>
    <submittedName>
        <fullName evidence="5">Outer membrane protein YfgL, lipoprotein component of the protein assembly complex (Forms a complex with YaeT, YfiO, and NlpB)</fullName>
    </submittedName>
</protein>
<evidence type="ECO:0000259" key="4">
    <source>
        <dbReference type="Pfam" id="PF13360"/>
    </source>
</evidence>
<keyword evidence="1" id="KW-0732">Signal</keyword>
<reference evidence="5" key="1">
    <citation type="submission" date="2018-06" db="EMBL/GenBank/DDBJ databases">
        <authorList>
            <person name="Zhirakovskaya E."/>
        </authorList>
    </citation>
    <scope>NUCLEOTIDE SEQUENCE</scope>
</reference>
<dbReference type="Pfam" id="PF13360">
    <property type="entry name" value="PQQ_2"/>
    <property type="match status" value="1"/>
</dbReference>
<dbReference type="SMART" id="SM00564">
    <property type="entry name" value="PQQ"/>
    <property type="match status" value="7"/>
</dbReference>
<organism evidence="5">
    <name type="scientific">hydrothermal vent metagenome</name>
    <dbReference type="NCBI Taxonomy" id="652676"/>
    <lineage>
        <taxon>unclassified sequences</taxon>
        <taxon>metagenomes</taxon>
        <taxon>ecological metagenomes</taxon>
    </lineage>
</organism>
<dbReference type="HAMAP" id="MF_00923">
    <property type="entry name" value="OM_assembly_BamB"/>
    <property type="match status" value="1"/>
</dbReference>
<dbReference type="InterPro" id="IPR011047">
    <property type="entry name" value="Quinoprotein_ADH-like_sf"/>
</dbReference>
<keyword evidence="5" id="KW-0449">Lipoprotein</keyword>
<dbReference type="EMBL" id="UOFM01000155">
    <property type="protein sequence ID" value="VAW75946.1"/>
    <property type="molecule type" value="Genomic_DNA"/>
</dbReference>
<dbReference type="PANTHER" id="PTHR34512">
    <property type="entry name" value="CELL SURFACE PROTEIN"/>
    <property type="match status" value="1"/>
</dbReference>
<proteinExistence type="inferred from homology"/>
<dbReference type="AlphaFoldDB" id="A0A3B0Z5H7"/>